<evidence type="ECO:0000256" key="1">
    <source>
        <dbReference type="SAM" id="SignalP"/>
    </source>
</evidence>
<dbReference type="PATRIC" id="fig|1249552.3.peg.910"/>
<gene>
    <name evidence="2" type="ORF">PS2015_905</name>
</gene>
<sequence precursor="true">MKQRRFVTAALLATLFSGSAIAQGNYIASEIPAPEWPNNIRLADVDGDGLIDLIVPHWAAGVGRQLLIFQQQADHRFPAQPSRIVDIRPEIVAVTFADVRPEPGVELLLFTGNSVFSLSTAQATYAGNIRHLFDWPFLASVPERRITYFLPEPRDLTGNGFVDLLLPGTDGYGYFSATDHESFELIRQIRTENTDIDPSRLPPAAGRFSTEVSFNEQDGLVVRVIPRSASDFQDFVVDAKANASQTLLETERWLPPAVLSDMTARDAADIVFLNVGNDLFGQINIVSRDRVGEADSPVTWQGPVVMEGDIQLLELNGDGLTDIVRIVERGENWDVFLYLNQGGHFDLQQPSQVMRFSGYDLRISTSDLLQNGQRQLSVTYYTIPLVNAIRNASIVRTQLLYGPGSNGLVFNNRPDFRQDDSFSASSIRGLTSPIQLHSDINGDGRIDALYLTEEGTLAARNISDNLQFSAEPFWQYVPGRTILDFEVHDINSDQVPDILLFHSNTITALISQP</sequence>
<reference evidence="2 3" key="1">
    <citation type="submission" date="2015-11" db="EMBL/GenBank/DDBJ databases">
        <authorList>
            <person name="Zhang Y."/>
            <person name="Guo Z."/>
        </authorList>
    </citation>
    <scope>NUCLEOTIDE SEQUENCE [LARGE SCALE GENOMIC DNA]</scope>
    <source>
        <strain evidence="2 3">KCTC 32221</strain>
    </source>
</reference>
<dbReference type="InterPro" id="IPR028994">
    <property type="entry name" value="Integrin_alpha_N"/>
</dbReference>
<keyword evidence="3" id="KW-1185">Reference proteome</keyword>
<dbReference type="OrthoDB" id="7054769at2"/>
<protein>
    <recommendedName>
        <fullName evidence="4">VCBS repeat-containing protein</fullName>
    </recommendedName>
</protein>
<accession>A0A0S2KB68</accession>
<evidence type="ECO:0000313" key="2">
    <source>
        <dbReference type="EMBL" id="ALO45575.1"/>
    </source>
</evidence>
<proteinExistence type="predicted"/>
<feature type="chain" id="PRO_5006601528" description="VCBS repeat-containing protein" evidence="1">
    <location>
        <begin position="23"/>
        <end position="513"/>
    </location>
</feature>
<dbReference type="EMBL" id="CP013189">
    <property type="protein sequence ID" value="ALO45575.1"/>
    <property type="molecule type" value="Genomic_DNA"/>
</dbReference>
<dbReference type="Proteomes" id="UP000065641">
    <property type="component" value="Chromosome"/>
</dbReference>
<dbReference type="KEGG" id="pspi:PS2015_905"/>
<dbReference type="AlphaFoldDB" id="A0A0S2KB68"/>
<evidence type="ECO:0008006" key="4">
    <source>
        <dbReference type="Google" id="ProtNLM"/>
    </source>
</evidence>
<organism evidence="2 3">
    <name type="scientific">Pseudohongiella spirulinae</name>
    <dbReference type="NCBI Taxonomy" id="1249552"/>
    <lineage>
        <taxon>Bacteria</taxon>
        <taxon>Pseudomonadati</taxon>
        <taxon>Pseudomonadota</taxon>
        <taxon>Gammaproteobacteria</taxon>
        <taxon>Pseudomonadales</taxon>
        <taxon>Pseudohongiellaceae</taxon>
        <taxon>Pseudohongiella</taxon>
    </lineage>
</organism>
<keyword evidence="1" id="KW-0732">Signal</keyword>
<feature type="signal peptide" evidence="1">
    <location>
        <begin position="1"/>
        <end position="22"/>
    </location>
</feature>
<evidence type="ECO:0000313" key="3">
    <source>
        <dbReference type="Proteomes" id="UP000065641"/>
    </source>
</evidence>
<dbReference type="STRING" id="1249552.PS2015_905"/>
<dbReference type="RefSeq" id="WP_058021104.1">
    <property type="nucleotide sequence ID" value="NZ_CP013189.1"/>
</dbReference>
<name>A0A0S2KB68_9GAMM</name>
<dbReference type="SUPFAM" id="SSF69318">
    <property type="entry name" value="Integrin alpha N-terminal domain"/>
    <property type="match status" value="1"/>
</dbReference>